<name>A0ABS8U9T5_9GAMM</name>
<reference evidence="1" key="1">
    <citation type="submission" date="2021-12" db="EMBL/GenBank/DDBJ databases">
        <authorList>
            <person name="Ulrich A."/>
        </authorList>
    </citation>
    <scope>NUCLEOTIDE SEQUENCE</scope>
    <source>
        <strain evidence="1">A1P009</strain>
    </source>
</reference>
<evidence type="ECO:0000313" key="1">
    <source>
        <dbReference type="EMBL" id="MCD9095388.1"/>
    </source>
</evidence>
<proteinExistence type="predicted"/>
<reference evidence="1" key="2">
    <citation type="journal article" date="2022" name="Syst. Appl. Microbiol.">
        <title>Physiological and genomic characterisation of Luteimonas fraxinea sp. nov., a bacterial species associated with trees tolerant to ash dieback.</title>
        <authorList>
            <person name="Ulrich K."/>
            <person name="Becker R."/>
            <person name="Behrendt U."/>
            <person name="Kube M."/>
            <person name="Schneck V."/>
            <person name="Ulrich A."/>
        </authorList>
    </citation>
    <scope>NUCLEOTIDE SEQUENCE</scope>
    <source>
        <strain evidence="1">A1P009</strain>
    </source>
</reference>
<organism evidence="1 2">
    <name type="scientific">Luteimonas fraxinea</name>
    <dbReference type="NCBI Taxonomy" id="2901869"/>
    <lineage>
        <taxon>Bacteria</taxon>
        <taxon>Pseudomonadati</taxon>
        <taxon>Pseudomonadota</taxon>
        <taxon>Gammaproteobacteria</taxon>
        <taxon>Lysobacterales</taxon>
        <taxon>Lysobacteraceae</taxon>
        <taxon>Luteimonas</taxon>
    </lineage>
</organism>
<keyword evidence="2" id="KW-1185">Reference proteome</keyword>
<accession>A0ABS8U9T5</accession>
<comment type="caution">
    <text evidence="1">The sequence shown here is derived from an EMBL/GenBank/DDBJ whole genome shotgun (WGS) entry which is preliminary data.</text>
</comment>
<sequence>MQLACADGARRDAYLALRRHLLTQLRALHALALEQPDPAAWAPRLAALATQAQAFERKFRQHLFVMARNRQVDGVQLGSLMNDLGHIVRIGQGLRNVMQVSGAPFQLPAWAAEDDAPLIADA</sequence>
<dbReference type="Proteomes" id="UP001430360">
    <property type="component" value="Unassembled WGS sequence"/>
</dbReference>
<dbReference type="RefSeq" id="WP_232580519.1">
    <property type="nucleotide sequence ID" value="NZ_CP089507.1"/>
</dbReference>
<gene>
    <name evidence="1" type="ORF">LTT95_00335</name>
</gene>
<evidence type="ECO:0000313" key="2">
    <source>
        <dbReference type="Proteomes" id="UP001430360"/>
    </source>
</evidence>
<protein>
    <submittedName>
        <fullName evidence="1">Uncharacterized protein</fullName>
    </submittedName>
</protein>
<dbReference type="EMBL" id="JAJQKU010000001">
    <property type="protein sequence ID" value="MCD9095388.1"/>
    <property type="molecule type" value="Genomic_DNA"/>
</dbReference>